<accession>A0A831TII1</accession>
<dbReference type="GO" id="GO:0006508">
    <property type="term" value="P:proteolysis"/>
    <property type="evidence" value="ECO:0007669"/>
    <property type="project" value="InterPro"/>
</dbReference>
<evidence type="ECO:0000259" key="3">
    <source>
        <dbReference type="Pfam" id="PF00326"/>
    </source>
</evidence>
<dbReference type="EMBL" id="DSIY01000358">
    <property type="protein sequence ID" value="HEG92791.1"/>
    <property type="molecule type" value="Genomic_DNA"/>
</dbReference>
<reference evidence="4" key="1">
    <citation type="journal article" date="2020" name="mSystems">
        <title>Genome- and Community-Level Interaction Insights into Carbon Utilization and Element Cycling Functions of Hydrothermarchaeota in Hydrothermal Sediment.</title>
        <authorList>
            <person name="Zhou Z."/>
            <person name="Liu Y."/>
            <person name="Xu W."/>
            <person name="Pan J."/>
            <person name="Luo Z.H."/>
            <person name="Li M."/>
        </authorList>
    </citation>
    <scope>NUCLEOTIDE SEQUENCE [LARGE SCALE GENOMIC DNA]</scope>
    <source>
        <strain evidence="4">SpSt-210</strain>
    </source>
</reference>
<dbReference type="Pfam" id="PF07676">
    <property type="entry name" value="PD40"/>
    <property type="match status" value="1"/>
</dbReference>
<dbReference type="Pfam" id="PF00326">
    <property type="entry name" value="Peptidase_S9"/>
    <property type="match status" value="1"/>
</dbReference>
<protein>
    <submittedName>
        <fullName evidence="4">S9 family peptidase</fullName>
    </submittedName>
</protein>
<dbReference type="InterPro" id="IPR011042">
    <property type="entry name" value="6-blade_b-propeller_TolB-like"/>
</dbReference>
<comment type="caution">
    <text evidence="4">The sequence shown here is derived from an EMBL/GenBank/DDBJ whole genome shotgun (WGS) entry which is preliminary data.</text>
</comment>
<keyword evidence="2" id="KW-0645">Protease</keyword>
<dbReference type="SUPFAM" id="SSF53474">
    <property type="entry name" value="alpha/beta-Hydrolases"/>
    <property type="match status" value="1"/>
</dbReference>
<dbReference type="SUPFAM" id="SSF82171">
    <property type="entry name" value="DPP6 N-terminal domain-like"/>
    <property type="match status" value="1"/>
</dbReference>
<evidence type="ECO:0000256" key="1">
    <source>
        <dbReference type="ARBA" id="ARBA00022801"/>
    </source>
</evidence>
<keyword evidence="1" id="KW-0378">Hydrolase</keyword>
<dbReference type="AlphaFoldDB" id="A0A831TII1"/>
<sequence length="642" mass="71495">MSSDTTERRFDVERWVSYRRPSDVQVSPDGALIAFVVRPVSRTSERWESAIWVVPFSEGEPRQFTSGLWQDECPRWSPDGSRLAFLSDRVDRGKLSVYVMPRDGGEAVRVFDQQGELAMLSWSPDGRWLAVLMTDPETEEEKRRREAKEDQRVWDSDYKYQRLWVIDPETRQGKAISPPDRQVRGYAWAPDSSRLAVNTSPTPKVDDIFRETEVAILHRDGGEPEPLFRLTGLAEDLIWSADGEWLAYRAPAGRVVHGEYVYARRVDGGDPVCLTPDYPGTFEAMCPLERGRALLAVAFEGLEATVYRIGWDGRRESLLPAGPAGTFHGAVTASAAGDRLAGVWSDAGHAPEVVAWRAAPDDISLKMPARARTALSGIAPDELAPSCVIEWESDPGVIVQGLLVLPTSYREGERIPLIVQIHGGPTSLWSNEFLGSWHDWAQPLARLGCAVLLPNPRGSTGRGSAWANAIFGDVAGGEFRDLMAGVDALIARGIADSNRLGVCGWSWGGYMTAWTITQTDRFKAAVMGAGLCNLISDNSLGDIPSANLSYFERSPYEDPEPYWERSPIRYARQVRTPLLIVHGEDDRRVAASESIQMYQALRALGVECQLVTYPREGHGFEERNHQRDLLERILGWFSQHLS</sequence>
<dbReference type="InterPro" id="IPR011659">
    <property type="entry name" value="WD40"/>
</dbReference>
<keyword evidence="2" id="KW-0720">Serine protease</keyword>
<proteinExistence type="predicted"/>
<dbReference type="InterPro" id="IPR029058">
    <property type="entry name" value="AB_hydrolase_fold"/>
</dbReference>
<dbReference type="PANTHER" id="PTHR42776">
    <property type="entry name" value="SERINE PEPTIDASE S9 FAMILY MEMBER"/>
    <property type="match status" value="1"/>
</dbReference>
<gene>
    <name evidence="4" type="ORF">ENP34_15355</name>
</gene>
<organism evidence="4">
    <name type="scientific">Thermorudis peleae</name>
    <dbReference type="NCBI Taxonomy" id="1382356"/>
    <lineage>
        <taxon>Bacteria</taxon>
        <taxon>Pseudomonadati</taxon>
        <taxon>Thermomicrobiota</taxon>
        <taxon>Thermomicrobia</taxon>
        <taxon>Thermomicrobia incertae sedis</taxon>
        <taxon>Thermorudis</taxon>
    </lineage>
</organism>
<dbReference type="PANTHER" id="PTHR42776:SF27">
    <property type="entry name" value="DIPEPTIDYL PEPTIDASE FAMILY MEMBER 6"/>
    <property type="match status" value="1"/>
</dbReference>
<dbReference type="InterPro" id="IPR001375">
    <property type="entry name" value="Peptidase_S9_cat"/>
</dbReference>
<dbReference type="GO" id="GO:0004252">
    <property type="term" value="F:serine-type endopeptidase activity"/>
    <property type="evidence" value="ECO:0007669"/>
    <property type="project" value="TreeGrafter"/>
</dbReference>
<evidence type="ECO:0000313" key="4">
    <source>
        <dbReference type="EMBL" id="HEG92791.1"/>
    </source>
</evidence>
<evidence type="ECO:0000256" key="2">
    <source>
        <dbReference type="ARBA" id="ARBA00022825"/>
    </source>
</evidence>
<name>A0A831TII1_9BACT</name>
<dbReference type="Gene3D" id="3.40.50.1820">
    <property type="entry name" value="alpha/beta hydrolase"/>
    <property type="match status" value="1"/>
</dbReference>
<feature type="domain" description="Peptidase S9 prolyl oligopeptidase catalytic" evidence="3">
    <location>
        <begin position="441"/>
        <end position="641"/>
    </location>
</feature>
<dbReference type="Gene3D" id="2.120.10.30">
    <property type="entry name" value="TolB, C-terminal domain"/>
    <property type="match status" value="2"/>
</dbReference>